<dbReference type="OrthoDB" id="5982876at2759"/>
<evidence type="ECO:0000313" key="17">
    <source>
        <dbReference type="RefSeq" id="XP_028283290.1"/>
    </source>
</evidence>
<protein>
    <submittedName>
        <fullName evidence="17">Uncharacterized protein LOC114449671</fullName>
    </submittedName>
</protein>
<dbReference type="SMART" id="SM00355">
    <property type="entry name" value="ZnF_C2H2"/>
    <property type="match status" value="12"/>
</dbReference>
<feature type="domain" description="C2H2-type" evidence="14">
    <location>
        <begin position="979"/>
        <end position="1006"/>
    </location>
</feature>
<feature type="compositionally biased region" description="Polar residues" evidence="13">
    <location>
        <begin position="587"/>
        <end position="598"/>
    </location>
</feature>
<dbReference type="Pfam" id="PF00096">
    <property type="entry name" value="zf-C2H2"/>
    <property type="match status" value="5"/>
</dbReference>
<sequence length="1312" mass="148182">MCSVVGCSSWIRGVQRFKLPEDPERRLEWVQFLFEVNGQKLKESSWTDITICKEHFTVDCFVKAVSGTVRLKPCVVPSLCVKSEPEESQVNPEHVEPLEITDQLKECDSPLSHTGKSSPSTDPPASPGPSDAPDSFGSDYNQMLHNIVNVDMIRKKAALLQKKGKYVVNETRLIQLFSSKCPVCGSKVKVEKFVRSMLLVLNKKCLQCDYRKQWKSQVNARVPAAADKHLTGGTGVTSETASTVDSSTDESDFGAAVKEKSDATDDTDDSDDSGDEGDVQSDEEWSPKGRGSRAKKVFSESDEDSTCESDDCYTLAPHHTQLCTDCGKFFNKRKPHTCEHKVKPYSCIICGKRCVSEIALNNHSRIHDENYEFRCKYCHVTFKTKVDKITHEDIHLTEGKPYKCPDCEETFAENKERKIHLEDHRGPRLLICPFCGMEFKRTTPLQRHLTVHTGEKPFKCSVCQRGFSQGSHLKSHMRLHTGERPYKCQHCDKCFNHNVSLKTHVQRYHTCKPAPEQKQNNNRRRNKRNTGGAQGNKNKRDAAVALGPVVEEQDSEEEVATTTTHPLENKKRSTGRPIGRPKRNAKGETTQGPNLNTTATKENAHLLEGAHGSDEESLDEQARSDISIELTEGEEESEVKNSDSDSDFDPGEKKRRRLSQSMCSVLDCESFRRGVQRFKLPDDPEKRLEWVQFIFEVNGQRLKETSWTDITVCREHFTDDCFENPNTASGSVQLKPGVVPSLCIKSEPDDPAVIPQHVVHMETTDAAIQCDDTNISGHPSVHSETPDRTYTDLNKNIAAPQEVKDKYIVNENCLLELFGRKCPLCKSKLQTEKITYEELIILNQRCLKCCYTNQWKSQVNADVPSDAGRHLTGGSQADDDKPSVVVSSEIVTFSDEDSDSADEEEGDEDDASSDGEWNPAEECLLAEKHSEDETTEEQEDDEEELDSHGGLKINELCTECGSFFNVLKPHTCEHKVKPYSCNICGKRCVTELSLKNHSRIHDATYEHPCKYCYVTFKTRADKLKHEQTHQDRKDRYKCPDCPETFATNKQRTTHLAKHRAPKEFRCGVCGIDFRDVHHLRRHSVVHTGLKPYKCSVCQRGFNQTSHLKSHMRLHTGEKPYKCQHCDKSFNHNVSLKSHIQRCHSSTSGQEWERGEVDEVNGKKKDTDSDNAEQDTEEVLQKKKAERPKGKRRSTGRPRGRPKSHTAGSKVVKDEMEGKTVKSKVWKVKRMGSSEEESEDEQSGSDLSSDSAGEDNEEEEESVRKSLKRRPEDISDSVFIPKEEGKSKKKRYSCQNTGKGLGKDGGRPRKSLA</sequence>
<dbReference type="SUPFAM" id="SSF57716">
    <property type="entry name" value="Glucocorticoid receptor-like (DNA-binding domain)"/>
    <property type="match status" value="2"/>
</dbReference>
<dbReference type="InParanoid" id="A0A6P7K1Y7"/>
<keyword evidence="8 12" id="KW-0238">DNA-binding</keyword>
<dbReference type="GeneID" id="114449671"/>
<evidence type="ECO:0000256" key="6">
    <source>
        <dbReference type="ARBA" id="ARBA00022833"/>
    </source>
</evidence>
<evidence type="ECO:0000256" key="10">
    <source>
        <dbReference type="ARBA" id="ARBA00023242"/>
    </source>
</evidence>
<evidence type="ECO:0000256" key="8">
    <source>
        <dbReference type="ARBA" id="ARBA00023125"/>
    </source>
</evidence>
<feature type="compositionally biased region" description="Basic and acidic residues" evidence="13">
    <location>
        <begin position="1150"/>
        <end position="1167"/>
    </location>
</feature>
<feature type="compositionally biased region" description="Polar residues" evidence="13">
    <location>
        <begin position="236"/>
        <end position="246"/>
    </location>
</feature>
<feature type="compositionally biased region" description="Acidic residues" evidence="13">
    <location>
        <begin position="933"/>
        <end position="945"/>
    </location>
</feature>
<dbReference type="InterPro" id="IPR050331">
    <property type="entry name" value="Zinc_finger"/>
</dbReference>
<dbReference type="PROSITE" id="PS00028">
    <property type="entry name" value="ZINC_FINGER_C2H2_1"/>
    <property type="match status" value="11"/>
</dbReference>
<evidence type="ECO:0000256" key="12">
    <source>
        <dbReference type="PROSITE-ProRule" id="PRU00309"/>
    </source>
</evidence>
<evidence type="ECO:0000256" key="9">
    <source>
        <dbReference type="ARBA" id="ARBA00023163"/>
    </source>
</evidence>
<feature type="domain" description="C2H2-type" evidence="14">
    <location>
        <begin position="1092"/>
        <end position="1119"/>
    </location>
</feature>
<feature type="domain" description="THAP-type" evidence="15">
    <location>
        <begin position="1"/>
        <end position="80"/>
    </location>
</feature>
<dbReference type="PROSITE" id="PS50157">
    <property type="entry name" value="ZINC_FINGER_C2H2_2"/>
    <property type="match status" value="12"/>
</dbReference>
<dbReference type="Gene3D" id="3.30.160.60">
    <property type="entry name" value="Classic Zinc Finger"/>
    <property type="match status" value="10"/>
</dbReference>
<feature type="compositionally biased region" description="Basic and acidic residues" evidence="13">
    <location>
        <begin position="1210"/>
        <end position="1219"/>
    </location>
</feature>
<dbReference type="InterPro" id="IPR006612">
    <property type="entry name" value="THAP_Znf"/>
</dbReference>
<keyword evidence="4" id="KW-0677">Repeat</keyword>
<keyword evidence="9" id="KW-0804">Transcription</keyword>
<feature type="domain" description="C2H2-type" evidence="14">
    <location>
        <begin position="373"/>
        <end position="400"/>
    </location>
</feature>
<feature type="domain" description="C2H2-type" evidence="14">
    <location>
        <begin position="402"/>
        <end position="429"/>
    </location>
</feature>
<feature type="region of interest" description="Disordered" evidence="13">
    <location>
        <begin position="891"/>
        <end position="947"/>
    </location>
</feature>
<evidence type="ECO:0000259" key="15">
    <source>
        <dbReference type="PROSITE" id="PS50950"/>
    </source>
</evidence>
<evidence type="ECO:0000256" key="5">
    <source>
        <dbReference type="ARBA" id="ARBA00022771"/>
    </source>
</evidence>
<evidence type="ECO:0000256" key="4">
    <source>
        <dbReference type="ARBA" id="ARBA00022737"/>
    </source>
</evidence>
<feature type="domain" description="C2H2-type" evidence="14">
    <location>
        <begin position="1064"/>
        <end position="1091"/>
    </location>
</feature>
<keyword evidence="3" id="KW-0479">Metal-binding</keyword>
<keyword evidence="16" id="KW-1185">Reference proteome</keyword>
<feature type="domain" description="C2H2-type" evidence="14">
    <location>
        <begin position="1007"/>
        <end position="1034"/>
    </location>
</feature>
<feature type="compositionally biased region" description="Basic residues" evidence="13">
    <location>
        <begin position="1181"/>
        <end position="1203"/>
    </location>
</feature>
<dbReference type="FunFam" id="3.30.160.60:FF:000446">
    <property type="entry name" value="Zinc finger protein"/>
    <property type="match status" value="2"/>
</dbReference>
<feature type="region of interest" description="Disordered" evidence="13">
    <location>
        <begin position="510"/>
        <end position="598"/>
    </location>
</feature>
<gene>
    <name evidence="17" type="primary">LOC114449671</name>
</gene>
<dbReference type="PANTHER" id="PTHR16515:SF49">
    <property type="entry name" value="GASTRULA ZINC FINGER PROTEIN XLCGF49.1-LIKE-RELATED"/>
    <property type="match status" value="1"/>
</dbReference>
<evidence type="ECO:0000256" key="13">
    <source>
        <dbReference type="SAM" id="MobiDB-lite"/>
    </source>
</evidence>
<evidence type="ECO:0000256" key="7">
    <source>
        <dbReference type="ARBA" id="ARBA00023015"/>
    </source>
</evidence>
<dbReference type="FunFam" id="3.30.160.60:FF:000097">
    <property type="entry name" value="Zinc finger protein"/>
    <property type="match status" value="1"/>
</dbReference>
<dbReference type="GO" id="GO:0010468">
    <property type="term" value="P:regulation of gene expression"/>
    <property type="evidence" value="ECO:0007669"/>
    <property type="project" value="TreeGrafter"/>
</dbReference>
<feature type="region of interest" description="Disordered" evidence="13">
    <location>
        <begin position="1141"/>
        <end position="1312"/>
    </location>
</feature>
<feature type="compositionally biased region" description="Acidic residues" evidence="13">
    <location>
        <begin position="1168"/>
        <end position="1177"/>
    </location>
</feature>
<dbReference type="GO" id="GO:0008270">
    <property type="term" value="F:zinc ion binding"/>
    <property type="evidence" value="ECO:0007669"/>
    <property type="project" value="UniProtKB-KW"/>
</dbReference>
<feature type="compositionally biased region" description="Basic residues" evidence="13">
    <location>
        <begin position="1220"/>
        <end position="1229"/>
    </location>
</feature>
<feature type="region of interest" description="Disordered" evidence="13">
    <location>
        <begin position="109"/>
        <end position="136"/>
    </location>
</feature>
<feature type="domain" description="C2H2-type" evidence="14">
    <location>
        <begin position="486"/>
        <end position="514"/>
    </location>
</feature>
<dbReference type="FunFam" id="3.30.160.60:FF:000512">
    <property type="entry name" value="zinc finger protein 197 isoform X1"/>
    <property type="match status" value="1"/>
</dbReference>
<keyword evidence="5 11" id="KW-0863">Zinc-finger</keyword>
<feature type="compositionally biased region" description="Acidic residues" evidence="13">
    <location>
        <begin position="1233"/>
        <end position="1242"/>
    </location>
</feature>
<feature type="domain" description="C2H2-type" evidence="14">
    <location>
        <begin position="430"/>
        <end position="457"/>
    </location>
</feature>
<comment type="function">
    <text evidence="1">May be involved in transcriptional regulation.</text>
</comment>
<evidence type="ECO:0000313" key="16">
    <source>
        <dbReference type="Proteomes" id="UP000515145"/>
    </source>
</evidence>
<evidence type="ECO:0000256" key="3">
    <source>
        <dbReference type="ARBA" id="ARBA00022723"/>
    </source>
</evidence>
<feature type="domain" description="C2H2-type" evidence="14">
    <location>
        <begin position="458"/>
        <end position="485"/>
    </location>
</feature>
<comment type="subcellular location">
    <subcellularLocation>
        <location evidence="2">Nucleus</location>
    </subcellularLocation>
</comment>
<keyword evidence="10" id="KW-0539">Nucleus</keyword>
<feature type="domain" description="THAP-type" evidence="15">
    <location>
        <begin position="658"/>
        <end position="743"/>
    </location>
</feature>
<dbReference type="SMART" id="SM00692">
    <property type="entry name" value="DM3"/>
    <property type="match status" value="2"/>
</dbReference>
<dbReference type="GO" id="GO:0005634">
    <property type="term" value="C:nucleus"/>
    <property type="evidence" value="ECO:0007669"/>
    <property type="project" value="UniProtKB-SubCell"/>
</dbReference>
<evidence type="ECO:0000256" key="11">
    <source>
        <dbReference type="PROSITE-ProRule" id="PRU00042"/>
    </source>
</evidence>
<evidence type="ECO:0000259" key="14">
    <source>
        <dbReference type="PROSITE" id="PS50157"/>
    </source>
</evidence>
<feature type="domain" description="C2H2-type" evidence="14">
    <location>
        <begin position="1036"/>
        <end position="1063"/>
    </location>
</feature>
<dbReference type="PANTHER" id="PTHR16515">
    <property type="entry name" value="PR DOMAIN ZINC FINGER PROTEIN"/>
    <property type="match status" value="1"/>
</dbReference>
<dbReference type="InterPro" id="IPR013087">
    <property type="entry name" value="Znf_C2H2_type"/>
</dbReference>
<dbReference type="FunFam" id="3.30.160.60:FF:000710">
    <property type="entry name" value="Zinc finger protein 768"/>
    <property type="match status" value="1"/>
</dbReference>
<dbReference type="InterPro" id="IPR036236">
    <property type="entry name" value="Znf_C2H2_sf"/>
</dbReference>
<dbReference type="RefSeq" id="XP_028283290.1">
    <property type="nucleotide sequence ID" value="XM_028427489.1"/>
</dbReference>
<dbReference type="SMART" id="SM00980">
    <property type="entry name" value="THAP"/>
    <property type="match status" value="2"/>
</dbReference>
<feature type="region of interest" description="Disordered" evidence="13">
    <location>
        <begin position="630"/>
        <end position="656"/>
    </location>
</feature>
<organism evidence="16 17">
    <name type="scientific">Parambassis ranga</name>
    <name type="common">Indian glassy fish</name>
    <dbReference type="NCBI Taxonomy" id="210632"/>
    <lineage>
        <taxon>Eukaryota</taxon>
        <taxon>Metazoa</taxon>
        <taxon>Chordata</taxon>
        <taxon>Craniata</taxon>
        <taxon>Vertebrata</taxon>
        <taxon>Euteleostomi</taxon>
        <taxon>Actinopterygii</taxon>
        <taxon>Neopterygii</taxon>
        <taxon>Teleostei</taxon>
        <taxon>Neoteleostei</taxon>
        <taxon>Acanthomorphata</taxon>
        <taxon>Ovalentaria</taxon>
        <taxon>Ambassidae</taxon>
        <taxon>Parambassis</taxon>
    </lineage>
</organism>
<evidence type="ECO:0000256" key="1">
    <source>
        <dbReference type="ARBA" id="ARBA00003767"/>
    </source>
</evidence>
<dbReference type="Pfam" id="PF05485">
    <property type="entry name" value="THAP"/>
    <property type="match status" value="2"/>
</dbReference>
<feature type="compositionally biased region" description="Acidic residues" evidence="13">
    <location>
        <begin position="264"/>
        <end position="284"/>
    </location>
</feature>
<keyword evidence="6" id="KW-0862">Zinc</keyword>
<keyword evidence="7" id="KW-0805">Transcription regulation</keyword>
<reference evidence="17" key="1">
    <citation type="submission" date="2025-08" db="UniProtKB">
        <authorList>
            <consortium name="RefSeq"/>
        </authorList>
    </citation>
    <scope>IDENTIFICATION</scope>
</reference>
<dbReference type="Proteomes" id="UP000515145">
    <property type="component" value="Chromosome 17"/>
</dbReference>
<name>A0A6P7K1Y7_9TELE</name>
<proteinExistence type="predicted"/>
<dbReference type="PROSITE" id="PS50950">
    <property type="entry name" value="ZF_THAP"/>
    <property type="match status" value="2"/>
</dbReference>
<dbReference type="GO" id="GO:0003677">
    <property type="term" value="F:DNA binding"/>
    <property type="evidence" value="ECO:0007669"/>
    <property type="project" value="UniProtKB-UniRule"/>
</dbReference>
<feature type="domain" description="C2H2-type" evidence="14">
    <location>
        <begin position="1120"/>
        <end position="1148"/>
    </location>
</feature>
<feature type="compositionally biased region" description="Acidic residues" evidence="13">
    <location>
        <begin position="894"/>
        <end position="913"/>
    </location>
</feature>
<dbReference type="FunFam" id="3.30.160.60:FF:000624">
    <property type="entry name" value="zinc finger protein 697"/>
    <property type="match status" value="1"/>
</dbReference>
<dbReference type="SUPFAM" id="SSF57667">
    <property type="entry name" value="beta-beta-alpha zinc fingers"/>
    <property type="match status" value="7"/>
</dbReference>
<evidence type="ECO:0000256" key="2">
    <source>
        <dbReference type="ARBA" id="ARBA00004123"/>
    </source>
</evidence>
<feature type="region of interest" description="Disordered" evidence="13">
    <location>
        <begin position="229"/>
        <end position="297"/>
    </location>
</feature>
<feature type="compositionally biased region" description="Acidic residues" evidence="13">
    <location>
        <begin position="1251"/>
        <end position="1260"/>
    </location>
</feature>
<feature type="domain" description="C2H2-type" evidence="14">
    <location>
        <begin position="345"/>
        <end position="372"/>
    </location>
</feature>
<accession>A0A6P7K1Y7</accession>